<feature type="compositionally biased region" description="Pro residues" evidence="2">
    <location>
        <begin position="272"/>
        <end position="285"/>
    </location>
</feature>
<sequence length="742" mass="80117">MIGSGDADATTTNLMPGFVDDGERSPALSPTTAPPPQSQLHHRLLRRSLPPASPSGQCQQRRVIFPTLHHGPGVPSPPPPPSSGVSKFKFRPREENNHNEDASTTTDLVGGGPLLHRANSFDGIISIPLPRPYLSSRLGDDASGRRSGKANAAFFGATARMGDPPSSKWTVSPRPHPPTGPSSGRGVVLDVGGGKTTSANGRREDKQFLDGRRSSPQSIVALGDAMRHRPYFFPVTSPPPRVVVDGRSPTRSSGPPPSILRGGGGRRTADPPTTPSASSPPPTPSPRRSRARSSSCCSSESSTQPTLASSASIDALLRSRDGGGQSRKSSGSIGSSVDDLDLLTDHPTKVVTRHRSPQQRSTLRKSQSNSHVEGKIIDEGRQHRRHSNESSPSYPPSRHDSFECLGGKNRRVVMFDPHIIVHEFGVTSFERRGGGKWWSECELHEFKNEAIQRIRSRSVTTGTGRSIAVPTTGGGGGIVGGEGASPVVPGVISFNHPALGCEDEYDPREPLETTRDDGALCEDECDPRGLPQTTRDSAIVGHLSQEIRNILVVDPHESFLSLFRKSLKHMIPHAAIATAQSAEEALLRIEAARRAFPVKDGGSFHGFDVIIIEENLSIGPPSLAAWRDDMSTQSAGDDSVQRRWNMTSGSCLCHHLAESQRLYDRSDACGEGLRVTLIIGVSARLNEHQERLEKAGADCVWGKPPPEMNATLRNALLKMLMKKRCSRVDFRLFDEGYKDLLL</sequence>
<feature type="compositionally biased region" description="Low complexity" evidence="2">
    <location>
        <begin position="292"/>
        <end position="306"/>
    </location>
</feature>
<dbReference type="Proteomes" id="UP001530377">
    <property type="component" value="Unassembled WGS sequence"/>
</dbReference>
<evidence type="ECO:0000259" key="3">
    <source>
        <dbReference type="PROSITE" id="PS50110"/>
    </source>
</evidence>
<protein>
    <recommendedName>
        <fullName evidence="3">Response regulatory domain-containing protein</fullName>
    </recommendedName>
</protein>
<gene>
    <name evidence="4" type="ORF">ACHAXA_005680</name>
</gene>
<feature type="compositionally biased region" description="Low complexity" evidence="2">
    <location>
        <begin position="326"/>
        <end position="336"/>
    </location>
</feature>
<dbReference type="PROSITE" id="PS50110">
    <property type="entry name" value="RESPONSE_REGULATORY"/>
    <property type="match status" value="1"/>
</dbReference>
<comment type="caution">
    <text evidence="1">Lacks conserved residue(s) required for the propagation of feature annotation.</text>
</comment>
<feature type="compositionally biased region" description="Polar residues" evidence="2">
    <location>
        <begin position="358"/>
        <end position="371"/>
    </location>
</feature>
<organism evidence="4 5">
    <name type="scientific">Cyclostephanos tholiformis</name>
    <dbReference type="NCBI Taxonomy" id="382380"/>
    <lineage>
        <taxon>Eukaryota</taxon>
        <taxon>Sar</taxon>
        <taxon>Stramenopiles</taxon>
        <taxon>Ochrophyta</taxon>
        <taxon>Bacillariophyta</taxon>
        <taxon>Coscinodiscophyceae</taxon>
        <taxon>Thalassiosirophycidae</taxon>
        <taxon>Stephanodiscales</taxon>
        <taxon>Stephanodiscaceae</taxon>
        <taxon>Cyclostephanos</taxon>
    </lineage>
</organism>
<dbReference type="AlphaFoldDB" id="A0ABD3SQU4"/>
<dbReference type="EMBL" id="JALLPB020000013">
    <property type="protein sequence ID" value="KAL3826838.1"/>
    <property type="molecule type" value="Genomic_DNA"/>
</dbReference>
<evidence type="ECO:0000313" key="4">
    <source>
        <dbReference type="EMBL" id="KAL3826838.1"/>
    </source>
</evidence>
<keyword evidence="5" id="KW-1185">Reference proteome</keyword>
<evidence type="ECO:0000256" key="1">
    <source>
        <dbReference type="PROSITE-ProRule" id="PRU00169"/>
    </source>
</evidence>
<evidence type="ECO:0000256" key="2">
    <source>
        <dbReference type="SAM" id="MobiDB-lite"/>
    </source>
</evidence>
<feature type="compositionally biased region" description="Basic and acidic residues" evidence="2">
    <location>
        <begin position="201"/>
        <end position="213"/>
    </location>
</feature>
<feature type="region of interest" description="Disordered" evidence="2">
    <location>
        <begin position="1"/>
        <end position="89"/>
    </location>
</feature>
<feature type="compositionally biased region" description="Basic and acidic residues" evidence="2">
    <location>
        <begin position="372"/>
        <end position="381"/>
    </location>
</feature>
<dbReference type="InterPro" id="IPR001789">
    <property type="entry name" value="Sig_transdc_resp-reg_receiver"/>
</dbReference>
<feature type="domain" description="Response regulatory" evidence="3">
    <location>
        <begin position="549"/>
        <end position="718"/>
    </location>
</feature>
<feature type="region of interest" description="Disordered" evidence="2">
    <location>
        <begin position="158"/>
        <end position="216"/>
    </location>
</feature>
<comment type="caution">
    <text evidence="4">The sequence shown here is derived from an EMBL/GenBank/DDBJ whole genome shotgun (WGS) entry which is preliminary data.</text>
</comment>
<name>A0ABD3SQU4_9STRA</name>
<reference evidence="4 5" key="1">
    <citation type="submission" date="2024-10" db="EMBL/GenBank/DDBJ databases">
        <title>Updated reference genomes for cyclostephanoid diatoms.</title>
        <authorList>
            <person name="Roberts W.R."/>
            <person name="Alverson A.J."/>
        </authorList>
    </citation>
    <scope>NUCLEOTIDE SEQUENCE [LARGE SCALE GENOMIC DNA]</scope>
    <source>
        <strain evidence="4 5">AJA228-03</strain>
    </source>
</reference>
<evidence type="ECO:0000313" key="5">
    <source>
        <dbReference type="Proteomes" id="UP001530377"/>
    </source>
</evidence>
<proteinExistence type="predicted"/>
<dbReference type="Gene3D" id="3.40.50.2300">
    <property type="match status" value="1"/>
</dbReference>
<feature type="region of interest" description="Disordered" evidence="2">
    <location>
        <begin position="232"/>
        <end position="402"/>
    </location>
</feature>
<accession>A0ABD3SQU4</accession>